<dbReference type="AlphaFoldDB" id="A0A454CRT3"/>
<dbReference type="EMBL" id="AJSR01002237">
    <property type="protein sequence ID" value="EKM29094.1"/>
    <property type="molecule type" value="Genomic_DNA"/>
</dbReference>
<comment type="caution">
    <text evidence="1">The sequence shown here is derived from an EMBL/GenBank/DDBJ whole genome shotgun (WGS) entry which is preliminary data.</text>
</comment>
<sequence length="17" mass="1889">MCTIDLHCLLINSKLAT</sequence>
<organism evidence="1 2">
    <name type="scientific">Vibrio harveyi</name>
    <name type="common">Beneckea harveyi</name>
    <dbReference type="NCBI Taxonomy" id="669"/>
    <lineage>
        <taxon>Bacteria</taxon>
        <taxon>Pseudomonadati</taxon>
        <taxon>Pseudomonadota</taxon>
        <taxon>Gammaproteobacteria</taxon>
        <taxon>Vibrionales</taxon>
        <taxon>Vibrionaceae</taxon>
        <taxon>Vibrio</taxon>
    </lineage>
</organism>
<evidence type="ECO:0000313" key="2">
    <source>
        <dbReference type="Proteomes" id="UP000008367"/>
    </source>
</evidence>
<reference evidence="1 2" key="1">
    <citation type="submission" date="2012-10" db="EMBL/GenBank/DDBJ databases">
        <title>Genome sequence of Vibrio Cholerae HENC-02.</title>
        <authorList>
            <person name="Eppinger M."/>
            <person name="Hasan N.A."/>
            <person name="Sengamalay N."/>
            <person name="Hine E."/>
            <person name="Su Q."/>
            <person name="Daugherty S.C."/>
            <person name="Young S."/>
            <person name="Sadzewicz L."/>
            <person name="Tallon L."/>
            <person name="Cebula T.A."/>
            <person name="Ravel J."/>
            <person name="Colwell R.R."/>
        </authorList>
    </citation>
    <scope>NUCLEOTIDE SEQUENCE [LARGE SCALE GENOMIC DNA]</scope>
    <source>
        <strain evidence="1 2">HENC-02</strain>
    </source>
</reference>
<protein>
    <submittedName>
        <fullName evidence="1">Uncharacterized protein</fullName>
    </submittedName>
</protein>
<evidence type="ECO:0000313" key="1">
    <source>
        <dbReference type="EMBL" id="EKM29094.1"/>
    </source>
</evidence>
<feature type="non-terminal residue" evidence="1">
    <location>
        <position position="17"/>
    </location>
</feature>
<proteinExistence type="predicted"/>
<dbReference type="Proteomes" id="UP000008367">
    <property type="component" value="Unassembled WGS sequence"/>
</dbReference>
<gene>
    <name evidence="1" type="ORF">VCHENC02_5069A</name>
</gene>
<accession>A0A454CRT3</accession>
<name>A0A454CRT3_VIBHA</name>